<dbReference type="PANTHER" id="PTHR46610">
    <property type="entry name" value="OS05G0181300 PROTEIN"/>
    <property type="match status" value="1"/>
</dbReference>
<dbReference type="Proteomes" id="UP000823388">
    <property type="component" value="Chromosome 5K"/>
</dbReference>
<name>A0A8T0SF48_PANVG</name>
<proteinExistence type="predicted"/>
<dbReference type="OrthoDB" id="683097at2759"/>
<dbReference type="PANTHER" id="PTHR46610:SF18">
    <property type="entry name" value="OS01G0183850 PROTEIN"/>
    <property type="match status" value="1"/>
</dbReference>
<feature type="transmembrane region" description="Helical" evidence="1">
    <location>
        <begin position="29"/>
        <end position="48"/>
    </location>
</feature>
<evidence type="ECO:0000313" key="3">
    <source>
        <dbReference type="Proteomes" id="UP000823388"/>
    </source>
</evidence>
<dbReference type="EMBL" id="CM029045">
    <property type="protein sequence ID" value="KAG2595216.1"/>
    <property type="molecule type" value="Genomic_DNA"/>
</dbReference>
<dbReference type="AlphaFoldDB" id="A0A8T0SF48"/>
<keyword evidence="1" id="KW-0472">Membrane</keyword>
<organism evidence="2 3">
    <name type="scientific">Panicum virgatum</name>
    <name type="common">Blackwell switchgrass</name>
    <dbReference type="NCBI Taxonomy" id="38727"/>
    <lineage>
        <taxon>Eukaryota</taxon>
        <taxon>Viridiplantae</taxon>
        <taxon>Streptophyta</taxon>
        <taxon>Embryophyta</taxon>
        <taxon>Tracheophyta</taxon>
        <taxon>Spermatophyta</taxon>
        <taxon>Magnoliopsida</taxon>
        <taxon>Liliopsida</taxon>
        <taxon>Poales</taxon>
        <taxon>Poaceae</taxon>
        <taxon>PACMAD clade</taxon>
        <taxon>Panicoideae</taxon>
        <taxon>Panicodae</taxon>
        <taxon>Paniceae</taxon>
        <taxon>Panicinae</taxon>
        <taxon>Panicum</taxon>
        <taxon>Panicum sect. Hiantes</taxon>
    </lineage>
</organism>
<keyword evidence="1" id="KW-0812">Transmembrane</keyword>
<feature type="transmembrane region" description="Helical" evidence="1">
    <location>
        <begin position="102"/>
        <end position="120"/>
    </location>
</feature>
<evidence type="ECO:0000256" key="1">
    <source>
        <dbReference type="SAM" id="Phobius"/>
    </source>
</evidence>
<protein>
    <submittedName>
        <fullName evidence="2">Uncharacterized protein</fullName>
    </submittedName>
</protein>
<gene>
    <name evidence="2" type="ORF">PVAP13_5KG059800</name>
</gene>
<accession>A0A8T0SF48</accession>
<evidence type="ECO:0000313" key="2">
    <source>
        <dbReference type="EMBL" id="KAG2595216.1"/>
    </source>
</evidence>
<feature type="transmembrane region" description="Helical" evidence="1">
    <location>
        <begin position="60"/>
        <end position="82"/>
    </location>
</feature>
<keyword evidence="3" id="KW-1185">Reference proteome</keyword>
<sequence>MDSAASAVAGKPPPALGQARRQWGWRGRAGCAALNLALLLAVTASFAGAAYRARHRPRDLAFVAAAYYLLALLLCCVAKLELLRADADPQAAGEVQRRRVRLAVWAVSVALSATFASRVAEAMPLLALKLAVWGVTAVFLGLGFCLLFCPGDAEPGSAAELGPGQDPGRRPAIAKALHELSPEEMA</sequence>
<comment type="caution">
    <text evidence="2">The sequence shown here is derived from an EMBL/GenBank/DDBJ whole genome shotgun (WGS) entry which is preliminary data.</text>
</comment>
<dbReference type="Pfam" id="PF20100">
    <property type="entry name" value="DUF6490"/>
    <property type="match status" value="1"/>
</dbReference>
<keyword evidence="1" id="KW-1133">Transmembrane helix</keyword>
<feature type="transmembrane region" description="Helical" evidence="1">
    <location>
        <begin position="126"/>
        <end position="149"/>
    </location>
</feature>
<dbReference type="InterPro" id="IPR045501">
    <property type="entry name" value="DUF6490"/>
</dbReference>
<reference evidence="2" key="1">
    <citation type="submission" date="2020-05" db="EMBL/GenBank/DDBJ databases">
        <title>WGS assembly of Panicum virgatum.</title>
        <authorList>
            <person name="Lovell J.T."/>
            <person name="Jenkins J."/>
            <person name="Shu S."/>
            <person name="Juenger T.E."/>
            <person name="Schmutz J."/>
        </authorList>
    </citation>
    <scope>NUCLEOTIDE SEQUENCE</scope>
    <source>
        <strain evidence="2">AP13</strain>
    </source>
</reference>